<dbReference type="PANTHER" id="PTHR11800:SF2">
    <property type="entry name" value="DNA-DIRECTED RNA POLYMERASE II SUBUNIT RPB3"/>
    <property type="match status" value="1"/>
</dbReference>
<dbReference type="EMBL" id="MN740684">
    <property type="protein sequence ID" value="QHU07578.1"/>
    <property type="molecule type" value="Genomic_DNA"/>
</dbReference>
<keyword evidence="4" id="KW-0804">Transcription</keyword>
<dbReference type="Pfam" id="PF01193">
    <property type="entry name" value="RNA_pol_L"/>
    <property type="match status" value="1"/>
</dbReference>
<proteinExistence type="predicted"/>
<feature type="coiled-coil region" evidence="5">
    <location>
        <begin position="227"/>
        <end position="257"/>
    </location>
</feature>
<dbReference type="PANTHER" id="PTHR11800">
    <property type="entry name" value="DNA-DIRECTED RNA POLYMERASE"/>
    <property type="match status" value="1"/>
</dbReference>
<dbReference type="GO" id="GO:0046983">
    <property type="term" value="F:protein dimerization activity"/>
    <property type="evidence" value="ECO:0007669"/>
    <property type="project" value="InterPro"/>
</dbReference>
<feature type="domain" description="DNA-directed RNA polymerase RpoA/D/Rpb3-type" evidence="6">
    <location>
        <begin position="15"/>
        <end position="243"/>
    </location>
</feature>
<dbReference type="GO" id="GO:0003899">
    <property type="term" value="F:DNA-directed RNA polymerase activity"/>
    <property type="evidence" value="ECO:0007669"/>
    <property type="project" value="InterPro"/>
</dbReference>
<name>A0A6C0JUJ8_9ZZZZ</name>
<dbReference type="GO" id="GO:0005665">
    <property type="term" value="C:RNA polymerase II, core complex"/>
    <property type="evidence" value="ECO:0007669"/>
    <property type="project" value="TreeGrafter"/>
</dbReference>
<organism evidence="7">
    <name type="scientific">viral metagenome</name>
    <dbReference type="NCBI Taxonomy" id="1070528"/>
    <lineage>
        <taxon>unclassified sequences</taxon>
        <taxon>metagenomes</taxon>
        <taxon>organismal metagenomes</taxon>
    </lineage>
</organism>
<evidence type="ECO:0000256" key="1">
    <source>
        <dbReference type="ARBA" id="ARBA00004328"/>
    </source>
</evidence>
<keyword evidence="5" id="KW-0175">Coiled coil</keyword>
<sequence length="356" mass="41562">MFKNYTFDSSLPINRYSFEIFDIDIAVINSIRRVILSDIEIPGMIGEGNDVSINIIANNGPLHNEYLIHRIGLIPICLKESEIDSYEDNSIELELNMENTVNNTINVTTENITATRNGINVDKKELSTIFYPNKVSNDYILITRLRNGEKLHFKGKVVKKNGKYNASFNPVCLANFSYMIDKTKINKDTNILDKERQYFTNEYGDANYVKFELEPINKYLTPKYLINKAIEVIIEKLNNLIKEIKTENIEIKKYLDKDNTYEFNINNENDTVGNLVQSYIHNKFIRKKEKFKENTECLYCGYICPHPLKDLLIIRITLNEEKDKKVFANFLEYNLLGLIDNLHSIKSEWNLFMNKD</sequence>
<protein>
    <recommendedName>
        <fullName evidence="6">DNA-directed RNA polymerase RpoA/D/Rpb3-type domain-containing protein</fullName>
    </recommendedName>
</protein>
<dbReference type="SUPFAM" id="SSF56553">
    <property type="entry name" value="Insert subdomain of RNA polymerase alpha subunit"/>
    <property type="match status" value="1"/>
</dbReference>
<dbReference type="InterPro" id="IPR050518">
    <property type="entry name" value="Rpo3/RPB3_RNA_Pol_subunit"/>
</dbReference>
<reference evidence="7" key="1">
    <citation type="journal article" date="2020" name="Nature">
        <title>Giant virus diversity and host interactions through global metagenomics.</title>
        <authorList>
            <person name="Schulz F."/>
            <person name="Roux S."/>
            <person name="Paez-Espino D."/>
            <person name="Jungbluth S."/>
            <person name="Walsh D.A."/>
            <person name="Denef V.J."/>
            <person name="McMahon K.D."/>
            <person name="Konstantinidis K.T."/>
            <person name="Eloe-Fadrosh E.A."/>
            <person name="Kyrpides N.C."/>
            <person name="Woyke T."/>
        </authorList>
    </citation>
    <scope>NUCLEOTIDE SEQUENCE</scope>
    <source>
        <strain evidence="7">GVMAG-S-1040241-154</strain>
    </source>
</reference>
<dbReference type="SUPFAM" id="SSF55257">
    <property type="entry name" value="RBP11-like subunits of RNA polymerase"/>
    <property type="match status" value="2"/>
</dbReference>
<evidence type="ECO:0000313" key="7">
    <source>
        <dbReference type="EMBL" id="QHU07578.1"/>
    </source>
</evidence>
<dbReference type="SMART" id="SM00662">
    <property type="entry name" value="RPOLD"/>
    <property type="match status" value="1"/>
</dbReference>
<dbReference type="GO" id="GO:0006366">
    <property type="term" value="P:transcription by RNA polymerase II"/>
    <property type="evidence" value="ECO:0007669"/>
    <property type="project" value="TreeGrafter"/>
</dbReference>
<keyword evidence="2" id="KW-0240">DNA-directed RNA polymerase</keyword>
<evidence type="ECO:0000256" key="4">
    <source>
        <dbReference type="ARBA" id="ARBA00023163"/>
    </source>
</evidence>
<evidence type="ECO:0000259" key="6">
    <source>
        <dbReference type="SMART" id="SM00662"/>
    </source>
</evidence>
<evidence type="ECO:0000256" key="2">
    <source>
        <dbReference type="ARBA" id="ARBA00022478"/>
    </source>
</evidence>
<dbReference type="InterPro" id="IPR009025">
    <property type="entry name" value="RBP11-like_dimer"/>
</dbReference>
<dbReference type="Gene3D" id="2.170.120.12">
    <property type="entry name" value="DNA-directed RNA polymerase, insert domain"/>
    <property type="match status" value="1"/>
</dbReference>
<dbReference type="AlphaFoldDB" id="A0A6C0JUJ8"/>
<dbReference type="Gene3D" id="3.30.1360.10">
    <property type="entry name" value="RNA polymerase, RBP11-like subunit"/>
    <property type="match status" value="1"/>
</dbReference>
<dbReference type="InterPro" id="IPR036603">
    <property type="entry name" value="RBP11-like"/>
</dbReference>
<evidence type="ECO:0000256" key="3">
    <source>
        <dbReference type="ARBA" id="ARBA00022844"/>
    </source>
</evidence>
<dbReference type="InterPro" id="IPR036643">
    <property type="entry name" value="RNApol_insert_sf"/>
</dbReference>
<evidence type="ECO:0000256" key="5">
    <source>
        <dbReference type="SAM" id="Coils"/>
    </source>
</evidence>
<comment type="subcellular location">
    <subcellularLocation>
        <location evidence="1">Virion</location>
    </subcellularLocation>
</comment>
<dbReference type="GO" id="GO:0044423">
    <property type="term" value="C:virion component"/>
    <property type="evidence" value="ECO:0007669"/>
    <property type="project" value="UniProtKB-KW"/>
</dbReference>
<dbReference type="InterPro" id="IPR011263">
    <property type="entry name" value="DNA-dir_RNA_pol_RpoA/D/Rpb3"/>
</dbReference>
<accession>A0A6C0JUJ8</accession>
<dbReference type="Pfam" id="PF13656">
    <property type="entry name" value="RNA_pol_L_2"/>
    <property type="match status" value="1"/>
</dbReference>
<keyword evidence="3" id="KW-0946">Virion</keyword>